<gene>
    <name evidence="2" type="ORF">PROFUN_05458</name>
</gene>
<dbReference type="AlphaFoldDB" id="A0A2P6NQT6"/>
<accession>A0A2P6NQT6</accession>
<feature type="transmembrane region" description="Helical" evidence="1">
    <location>
        <begin position="103"/>
        <end position="124"/>
    </location>
</feature>
<keyword evidence="3" id="KW-1185">Reference proteome</keyword>
<keyword evidence="1" id="KW-1133">Transmembrane helix</keyword>
<evidence type="ECO:0000256" key="1">
    <source>
        <dbReference type="SAM" id="Phobius"/>
    </source>
</evidence>
<organism evidence="2 3">
    <name type="scientific">Planoprotostelium fungivorum</name>
    <dbReference type="NCBI Taxonomy" id="1890364"/>
    <lineage>
        <taxon>Eukaryota</taxon>
        <taxon>Amoebozoa</taxon>
        <taxon>Evosea</taxon>
        <taxon>Variosea</taxon>
        <taxon>Cavosteliida</taxon>
        <taxon>Cavosteliaceae</taxon>
        <taxon>Planoprotostelium</taxon>
    </lineage>
</organism>
<comment type="caution">
    <text evidence="2">The sequence shown here is derived from an EMBL/GenBank/DDBJ whole genome shotgun (WGS) entry which is preliminary data.</text>
</comment>
<dbReference type="EMBL" id="MDYQ01000032">
    <property type="protein sequence ID" value="PRP86317.1"/>
    <property type="molecule type" value="Genomic_DNA"/>
</dbReference>
<protein>
    <submittedName>
        <fullName evidence="2">Uncharacterized protein</fullName>
    </submittedName>
</protein>
<sequence>MSQCTREKEEGTPMLYLGWVRPYSVHHSLVRHSPAFLVESLGGCLYSGQNQTLSCIIFCAVDPRTYSFLPKGKYWPYISRSFVGLTPDSSLVTSRRQLRDNSVVVGGGCGHVLVLSLVQLRVLLKVLTP</sequence>
<keyword evidence="1" id="KW-0812">Transmembrane</keyword>
<evidence type="ECO:0000313" key="3">
    <source>
        <dbReference type="Proteomes" id="UP000241769"/>
    </source>
</evidence>
<keyword evidence="1" id="KW-0472">Membrane</keyword>
<evidence type="ECO:0000313" key="2">
    <source>
        <dbReference type="EMBL" id="PRP86317.1"/>
    </source>
</evidence>
<dbReference type="InParanoid" id="A0A2P6NQT6"/>
<reference evidence="2 3" key="1">
    <citation type="journal article" date="2018" name="Genome Biol. Evol.">
        <title>Multiple Roots of Fruiting Body Formation in Amoebozoa.</title>
        <authorList>
            <person name="Hillmann F."/>
            <person name="Forbes G."/>
            <person name="Novohradska S."/>
            <person name="Ferling I."/>
            <person name="Riege K."/>
            <person name="Groth M."/>
            <person name="Westermann M."/>
            <person name="Marz M."/>
            <person name="Spaller T."/>
            <person name="Winckler T."/>
            <person name="Schaap P."/>
            <person name="Glockner G."/>
        </authorList>
    </citation>
    <scope>NUCLEOTIDE SEQUENCE [LARGE SCALE GENOMIC DNA]</scope>
    <source>
        <strain evidence="2 3">Jena</strain>
    </source>
</reference>
<name>A0A2P6NQT6_9EUKA</name>
<dbReference type="Proteomes" id="UP000241769">
    <property type="component" value="Unassembled WGS sequence"/>
</dbReference>
<proteinExistence type="predicted"/>